<reference evidence="2" key="1">
    <citation type="submission" date="2014-09" db="EMBL/GenBank/DDBJ databases">
        <title>Genomic characterization and comparison of seven Myoviridae bacteriophage infecting Bacillus thuringiensis.</title>
        <authorList>
            <person name="Sauder A.B."/>
            <person name="McKenzie Q.R."/>
            <person name="Temple L.M."/>
            <person name="Alexis B.K."/>
            <person name="Al-Atrache Z."/>
            <person name="Lewis L.O."/>
            <person name="Loesser-Casey K.E."/>
            <person name="Mitchell K.J."/>
        </authorList>
    </citation>
    <scope>NUCLEOTIDE SEQUENCE [LARGE SCALE GENOMIC DNA]</scope>
</reference>
<dbReference type="KEGG" id="vg:20283004"/>
<accession>A0A075LYG8</accession>
<protein>
    <submittedName>
        <fullName evidence="1">Uncharacterized protein</fullName>
    </submittedName>
</protein>
<organism evidence="1 2">
    <name type="scientific">Bacillus phage Riley</name>
    <dbReference type="NCBI Taxonomy" id="1486662"/>
    <lineage>
        <taxon>Viruses</taxon>
        <taxon>Duplodnaviria</taxon>
        <taxon>Heunggongvirae</taxon>
        <taxon>Uroviricota</taxon>
        <taxon>Caudoviricetes</taxon>
        <taxon>Herelleviridae</taxon>
        <taxon>Bastillevirinae</taxon>
        <taxon>Bequatrovirus</taxon>
        <taxon>Bequatrovirus riley</taxon>
    </lineage>
</organism>
<evidence type="ECO:0000313" key="1">
    <source>
        <dbReference type="EMBL" id="AIF71893.1"/>
    </source>
</evidence>
<dbReference type="Proteomes" id="UP000028561">
    <property type="component" value="Segment"/>
</dbReference>
<dbReference type="EMBL" id="KJ489402">
    <property type="protein sequence ID" value="AIF71893.1"/>
    <property type="molecule type" value="Genomic_DNA"/>
</dbReference>
<proteinExistence type="predicted"/>
<sequence length="60" mass="6802">MIELNDLVSFTVNEDGFTFWYAGIVILADVPFERLKGDKDLAYQVLEAIHAIMIREKGNA</sequence>
<reference evidence="1 2" key="2">
    <citation type="journal article" date="2016" name="Virology (Lond)">
        <title>Genomic characterization and comparison of seven Myoviridae bacteriophage infecting Bacillus thuringiensis.</title>
        <authorList>
            <person name="Sauder A.B."/>
            <person name="Quinn M.R."/>
            <person name="Brouillette A."/>
            <person name="Caruso S."/>
            <person name="Cresawn S."/>
            <person name="Erill I."/>
            <person name="Lewis L."/>
            <person name="Loesser-Casey K."/>
            <person name="Pate M."/>
            <person name="Scott C."/>
            <person name="Stockwell S."/>
            <person name="Temple L."/>
        </authorList>
    </citation>
    <scope>NUCLEOTIDE SEQUENCE [LARGE SCALE GENOMIC DNA]</scope>
</reference>
<dbReference type="GeneID" id="20283004"/>
<evidence type="ECO:0000313" key="2">
    <source>
        <dbReference type="Proteomes" id="UP000028561"/>
    </source>
</evidence>
<name>A0A075LYG8_9CAUD</name>
<dbReference type="RefSeq" id="YP_009055782.1">
    <property type="nucleotide sequence ID" value="NC_024788.1"/>
</dbReference>
<keyword evidence="2" id="KW-1185">Reference proteome</keyword>